<dbReference type="Gramene" id="OMO63085">
    <property type="protein sequence ID" value="OMO63085"/>
    <property type="gene ID" value="CCACVL1_22481"/>
</dbReference>
<feature type="domain" description="Zinc finger PHD-type" evidence="5">
    <location>
        <begin position="34"/>
        <end position="99"/>
    </location>
</feature>
<feature type="domain" description="Zinc finger PHD-type" evidence="5">
    <location>
        <begin position="647"/>
        <end position="706"/>
    </location>
</feature>
<dbReference type="InterPro" id="IPR001965">
    <property type="entry name" value="Znf_PHD"/>
</dbReference>
<gene>
    <name evidence="6" type="ORF">CCACVL1_22481</name>
</gene>
<evidence type="ECO:0000256" key="3">
    <source>
        <dbReference type="ARBA" id="ARBA00022771"/>
    </source>
</evidence>
<dbReference type="InterPro" id="IPR043145">
    <property type="entry name" value="Znf_ZZ_sf"/>
</dbReference>
<protein>
    <submittedName>
        <fullName evidence="6">Zinc finger, PHD-type</fullName>
    </submittedName>
</protein>
<evidence type="ECO:0000313" key="6">
    <source>
        <dbReference type="EMBL" id="OMO63085.1"/>
    </source>
</evidence>
<dbReference type="Pfam" id="PF03107">
    <property type="entry name" value="C1_2"/>
    <property type="match status" value="9"/>
</dbReference>
<dbReference type="SUPFAM" id="SSF57889">
    <property type="entry name" value="Cysteine-rich domain"/>
    <property type="match status" value="10"/>
</dbReference>
<dbReference type="STRING" id="210143.A0A1R3GY97"/>
<dbReference type="InterPro" id="IPR004146">
    <property type="entry name" value="DC1"/>
</dbReference>
<dbReference type="AlphaFoldDB" id="A0A1R3GY97"/>
<evidence type="ECO:0000256" key="1">
    <source>
        <dbReference type="ARBA" id="ARBA00022723"/>
    </source>
</evidence>
<accession>A0A1R3GY97</accession>
<proteinExistence type="predicted"/>
<sequence length="901" mass="104008">MEVLQHFSHKHPLVFIQDGPGPETAEEEENEACYCYGCKEKVEGSRYYCITGCKFCFHKMCAELELGLEIDNPIHPHPLILLPNPPFPENKSCSCSLCRYECLGYVFHCNTCDFFLDIDCAFLPLSAFGKISLLEHFSHQHPLLLIEKPTERLLYGRCDACREQLSGPIYRCLRCLDFGSDLHKQCAEDPPLEINPPFHPHPLFLLPTPPNRHEKFSDKCNVCNRTCSGFVYHCKPCDFVLDIICGFFQLSTITKFPKLKHFSHQHPLLLIHKEFNQVFVYPCTACEQALSRGTIYRCVDCPWNHLTLLTRSPRFKIRNGVRTSICRFCHGPFTGFVYRCDSCNFDLHVNCALLQLYNAGNFHTLQHFSHEHPLIFNENYNKDVNSHCSGCRKLLSGPFYRCMDCNSFDLHGECAELPLEINHPYHRRHPLTLLPNPPIHPEKCSCYWCKIQYEGFIYYCSSCDFGLDPENVSLPRMITVASHEHPWILLSMCISFICNFCGTDGECAPFVCTTCDRLVHKNCISLPQKIKTRRHEHTISHKYFLPEMQFGKWECKICHDEVNTEYGSYCCSASGCNYIAHVKCATAGVNWEEAVEDQDERLKEPLSLITDVIEEMTVGEETIAIEIKHAYHEHSLIMTFVGDVEEDCVCNGCMRSISVPFYSCKECDFFLHRLCAELPREKEHTIHKHSLTLIKMNSYACCVACNRFHHGFRYKCKRVSCRFEIDIQCSLLSDSLMHPSHEHMLLLTDKYKGNCSQCNDKNRLAYRCKERCGFALGFECVTLPLTTQFKYDKHPLSLTYYDGSDPSQLYCDSCEEERHRKDWFYHCEKCDNSVHPICVLGDLPFIKIGNLQVFEPYPHIVKFVNKFWNSPRCHVCGKPCSGQALECTNSGRTFHFKCVTG</sequence>
<reference evidence="6 7" key="1">
    <citation type="submission" date="2013-09" db="EMBL/GenBank/DDBJ databases">
        <title>Corchorus capsularis genome sequencing.</title>
        <authorList>
            <person name="Alam M."/>
            <person name="Haque M.S."/>
            <person name="Islam M.S."/>
            <person name="Emdad E.M."/>
            <person name="Islam M.M."/>
            <person name="Ahmed B."/>
            <person name="Halim A."/>
            <person name="Hossen Q.M.M."/>
            <person name="Hossain M.Z."/>
            <person name="Ahmed R."/>
            <person name="Khan M.M."/>
            <person name="Islam R."/>
            <person name="Rashid M.M."/>
            <person name="Khan S.A."/>
            <person name="Rahman M.S."/>
            <person name="Alam M."/>
        </authorList>
    </citation>
    <scope>NUCLEOTIDE SEQUENCE [LARGE SCALE GENOMIC DNA]</scope>
    <source>
        <strain evidence="7">cv. CVL-1</strain>
        <tissue evidence="6">Whole seedling</tissue>
    </source>
</reference>
<dbReference type="Proteomes" id="UP000188268">
    <property type="component" value="Unassembled WGS sequence"/>
</dbReference>
<dbReference type="OMA" id="PCHSIHP"/>
<dbReference type="PANTHER" id="PTHR32410">
    <property type="entry name" value="CYSTEINE/HISTIDINE-RICH C1 DOMAIN FAMILY PROTEIN"/>
    <property type="match status" value="1"/>
</dbReference>
<feature type="domain" description="Zinc finger PHD-type" evidence="5">
    <location>
        <begin position="810"/>
        <end position="874"/>
    </location>
</feature>
<keyword evidence="1" id="KW-0479">Metal-binding</keyword>
<comment type="caution">
    <text evidence="6">The sequence shown here is derived from an EMBL/GenBank/DDBJ whole genome shotgun (WGS) entry which is preliminary data.</text>
</comment>
<dbReference type="SMART" id="SM00249">
    <property type="entry name" value="PHD"/>
    <property type="match status" value="5"/>
</dbReference>
<keyword evidence="4" id="KW-0862">Zinc</keyword>
<dbReference type="EMBL" id="AWWV01013034">
    <property type="protein sequence ID" value="OMO63085.1"/>
    <property type="molecule type" value="Genomic_DNA"/>
</dbReference>
<keyword evidence="3" id="KW-0863">Zinc-finger</keyword>
<feature type="domain" description="Zinc finger PHD-type" evidence="5">
    <location>
        <begin position="497"/>
        <end position="559"/>
    </location>
</feature>
<feature type="domain" description="Zinc finger PHD-type" evidence="5">
    <location>
        <begin position="325"/>
        <end position="392"/>
    </location>
</feature>
<dbReference type="Gene3D" id="3.30.60.90">
    <property type="match status" value="1"/>
</dbReference>
<evidence type="ECO:0000259" key="5">
    <source>
        <dbReference type="SMART" id="SM00249"/>
    </source>
</evidence>
<dbReference type="GO" id="GO:0008270">
    <property type="term" value="F:zinc ion binding"/>
    <property type="evidence" value="ECO:0007669"/>
    <property type="project" value="UniProtKB-KW"/>
</dbReference>
<evidence type="ECO:0000256" key="4">
    <source>
        <dbReference type="ARBA" id="ARBA00022833"/>
    </source>
</evidence>
<keyword evidence="2" id="KW-0677">Repeat</keyword>
<dbReference type="OrthoDB" id="938199at2759"/>
<name>A0A1R3GY97_COCAP</name>
<evidence type="ECO:0000256" key="2">
    <source>
        <dbReference type="ARBA" id="ARBA00022737"/>
    </source>
</evidence>
<keyword evidence="7" id="KW-1185">Reference proteome</keyword>
<dbReference type="InterPro" id="IPR053192">
    <property type="entry name" value="Vacuole_Formation_Reg"/>
</dbReference>
<dbReference type="PANTHER" id="PTHR32410:SF163">
    <property type="entry name" value="DC1 DOMAIN-CONTAINING PROTEIN"/>
    <property type="match status" value="1"/>
</dbReference>
<organism evidence="6 7">
    <name type="scientific">Corchorus capsularis</name>
    <name type="common">Jute</name>
    <dbReference type="NCBI Taxonomy" id="210143"/>
    <lineage>
        <taxon>Eukaryota</taxon>
        <taxon>Viridiplantae</taxon>
        <taxon>Streptophyta</taxon>
        <taxon>Embryophyta</taxon>
        <taxon>Tracheophyta</taxon>
        <taxon>Spermatophyta</taxon>
        <taxon>Magnoliopsida</taxon>
        <taxon>eudicotyledons</taxon>
        <taxon>Gunneridae</taxon>
        <taxon>Pentapetalae</taxon>
        <taxon>rosids</taxon>
        <taxon>malvids</taxon>
        <taxon>Malvales</taxon>
        <taxon>Malvaceae</taxon>
        <taxon>Grewioideae</taxon>
        <taxon>Apeibeae</taxon>
        <taxon>Corchorus</taxon>
    </lineage>
</organism>
<evidence type="ECO:0000313" key="7">
    <source>
        <dbReference type="Proteomes" id="UP000188268"/>
    </source>
</evidence>
<dbReference type="InterPro" id="IPR046349">
    <property type="entry name" value="C1-like_sf"/>
</dbReference>